<dbReference type="GO" id="GO:0004519">
    <property type="term" value="F:endonuclease activity"/>
    <property type="evidence" value="ECO:0007669"/>
    <property type="project" value="UniProtKB-KW"/>
</dbReference>
<dbReference type="InterPro" id="IPR044929">
    <property type="entry name" value="DNA/RNA_non-sp_Endonuclease_sf"/>
</dbReference>
<feature type="domain" description="Type VII secretion system protein EssD-like" evidence="2">
    <location>
        <begin position="52"/>
        <end position="178"/>
    </location>
</feature>
<dbReference type="Proteomes" id="UP000192761">
    <property type="component" value="Unassembled WGS sequence"/>
</dbReference>
<dbReference type="AlphaFoldDB" id="A0A1W1Y1K0"/>
<keyword evidence="3" id="KW-0540">Nuclease</keyword>
<name>A0A1W1Y1K0_9NEIS</name>
<gene>
    <name evidence="3" type="ORF">SAMN02745857_04365</name>
</gene>
<protein>
    <submittedName>
        <fullName evidence="3">DNA/RNA non-specific endonuclease</fullName>
    </submittedName>
</protein>
<accession>A0A1W1Y1K0</accession>
<dbReference type="RefSeq" id="WP_176217062.1">
    <property type="nucleotide sequence ID" value="NZ_FWXD01000071.1"/>
</dbReference>
<dbReference type="Gene3D" id="3.40.570.10">
    <property type="entry name" value="Extracellular Endonuclease, subunit A"/>
    <property type="match status" value="1"/>
</dbReference>
<feature type="region of interest" description="Disordered" evidence="1">
    <location>
        <begin position="95"/>
        <end position="114"/>
    </location>
</feature>
<feature type="compositionally biased region" description="Basic and acidic residues" evidence="1">
    <location>
        <begin position="1"/>
        <end position="33"/>
    </location>
</feature>
<keyword evidence="3" id="KW-0378">Hydrolase</keyword>
<keyword evidence="4" id="KW-1185">Reference proteome</keyword>
<dbReference type="STRING" id="1121001.SAMN02745857_04365"/>
<keyword evidence="3" id="KW-0255">Endonuclease</keyword>
<feature type="non-terminal residue" evidence="3">
    <location>
        <position position="1"/>
    </location>
</feature>
<dbReference type="InterPro" id="IPR044927">
    <property type="entry name" value="Endonuclea_NS_2"/>
</dbReference>
<feature type="compositionally biased region" description="Basic and acidic residues" evidence="1">
    <location>
        <begin position="95"/>
        <end position="105"/>
    </location>
</feature>
<reference evidence="3 4" key="1">
    <citation type="submission" date="2017-04" db="EMBL/GenBank/DDBJ databases">
        <authorList>
            <person name="Afonso C.L."/>
            <person name="Miller P.J."/>
            <person name="Scott M.A."/>
            <person name="Spackman E."/>
            <person name="Goraichik I."/>
            <person name="Dimitrov K.M."/>
            <person name="Suarez D.L."/>
            <person name="Swayne D.E."/>
        </authorList>
    </citation>
    <scope>NUCLEOTIDE SEQUENCE [LARGE SCALE GENOMIC DNA]</scope>
    <source>
        <strain evidence="3 4">DSM 23236</strain>
    </source>
</reference>
<evidence type="ECO:0000259" key="2">
    <source>
        <dbReference type="Pfam" id="PF13930"/>
    </source>
</evidence>
<evidence type="ECO:0000313" key="3">
    <source>
        <dbReference type="EMBL" id="SMC30017.1"/>
    </source>
</evidence>
<proteinExistence type="predicted"/>
<dbReference type="Pfam" id="PF13930">
    <property type="entry name" value="Endonuclea_NS_2"/>
    <property type="match status" value="1"/>
</dbReference>
<organism evidence="3 4">
    <name type="scientific">Andreprevotia lacus DSM 23236</name>
    <dbReference type="NCBI Taxonomy" id="1121001"/>
    <lineage>
        <taxon>Bacteria</taxon>
        <taxon>Pseudomonadati</taxon>
        <taxon>Pseudomonadota</taxon>
        <taxon>Betaproteobacteria</taxon>
        <taxon>Neisseriales</taxon>
        <taxon>Chitinibacteraceae</taxon>
        <taxon>Andreprevotia</taxon>
    </lineage>
</organism>
<evidence type="ECO:0000256" key="1">
    <source>
        <dbReference type="SAM" id="MobiDB-lite"/>
    </source>
</evidence>
<evidence type="ECO:0000313" key="4">
    <source>
        <dbReference type="Proteomes" id="UP000192761"/>
    </source>
</evidence>
<feature type="region of interest" description="Disordered" evidence="1">
    <location>
        <begin position="1"/>
        <end position="61"/>
    </location>
</feature>
<sequence length="191" mass="21014">LKKAEEDAAKKQAEEAAKKSKPHEPQKEGKPEGEGSPGDGAKINPKKKLPPNAEFELNGYKYKTDSKGRVVEVKGQLKDESAARNNYAQRTVGKGEGRLADDHGGHLIGSQFGGSGEKANLVPMHKDINNYHSGEWGQMEKKWASALEKGESVEVKIMPKYTDDTMRPSSFSITEKIGDKIRKIDIENPVK</sequence>
<dbReference type="EMBL" id="FWXD01000071">
    <property type="protein sequence ID" value="SMC30017.1"/>
    <property type="molecule type" value="Genomic_DNA"/>
</dbReference>